<accession>A0AAV7NLW9</accession>
<dbReference type="AlphaFoldDB" id="A0AAV7NLW9"/>
<evidence type="ECO:0000313" key="2">
    <source>
        <dbReference type="Proteomes" id="UP001066276"/>
    </source>
</evidence>
<dbReference type="EMBL" id="JANPWB010000012">
    <property type="protein sequence ID" value="KAJ1117027.1"/>
    <property type="molecule type" value="Genomic_DNA"/>
</dbReference>
<sequence>MPRILRFHDRFNRCAVWGADFLHLAWGCRVLVSFWVDVLNALEEMVGLTLPRSPVFALLDYIMEIPPENRKLVGLLLLLAKRRAAMRWGRVLAPRFRDWLRDTVYCQEQFAVYWELMTPDASSRHVGSPLRTFLERGWQPAA</sequence>
<proteinExistence type="predicted"/>
<comment type="caution">
    <text evidence="1">The sequence shown here is derived from an EMBL/GenBank/DDBJ whole genome shotgun (WGS) entry which is preliminary data.</text>
</comment>
<evidence type="ECO:0000313" key="1">
    <source>
        <dbReference type="EMBL" id="KAJ1117027.1"/>
    </source>
</evidence>
<name>A0AAV7NLW9_PLEWA</name>
<dbReference type="Proteomes" id="UP001066276">
    <property type="component" value="Chromosome 8"/>
</dbReference>
<keyword evidence="2" id="KW-1185">Reference proteome</keyword>
<organism evidence="1 2">
    <name type="scientific">Pleurodeles waltl</name>
    <name type="common">Iberian ribbed newt</name>
    <dbReference type="NCBI Taxonomy" id="8319"/>
    <lineage>
        <taxon>Eukaryota</taxon>
        <taxon>Metazoa</taxon>
        <taxon>Chordata</taxon>
        <taxon>Craniata</taxon>
        <taxon>Vertebrata</taxon>
        <taxon>Euteleostomi</taxon>
        <taxon>Amphibia</taxon>
        <taxon>Batrachia</taxon>
        <taxon>Caudata</taxon>
        <taxon>Salamandroidea</taxon>
        <taxon>Salamandridae</taxon>
        <taxon>Pleurodelinae</taxon>
        <taxon>Pleurodeles</taxon>
    </lineage>
</organism>
<gene>
    <name evidence="1" type="ORF">NDU88_005228</name>
</gene>
<protein>
    <submittedName>
        <fullName evidence="1">Uncharacterized protein</fullName>
    </submittedName>
</protein>
<reference evidence="1" key="1">
    <citation type="journal article" date="2022" name="bioRxiv">
        <title>Sequencing and chromosome-scale assembly of the giantPleurodeles waltlgenome.</title>
        <authorList>
            <person name="Brown T."/>
            <person name="Elewa A."/>
            <person name="Iarovenko S."/>
            <person name="Subramanian E."/>
            <person name="Araus A.J."/>
            <person name="Petzold A."/>
            <person name="Susuki M."/>
            <person name="Suzuki K.-i.T."/>
            <person name="Hayashi T."/>
            <person name="Toyoda A."/>
            <person name="Oliveira C."/>
            <person name="Osipova E."/>
            <person name="Leigh N.D."/>
            <person name="Simon A."/>
            <person name="Yun M.H."/>
        </authorList>
    </citation>
    <scope>NUCLEOTIDE SEQUENCE</scope>
    <source>
        <strain evidence="1">20211129_DDA</strain>
        <tissue evidence="1">Liver</tissue>
    </source>
</reference>